<name>A0A9D4UGE9_ADICA</name>
<proteinExistence type="predicted"/>
<dbReference type="EMBL" id="JABFUD020000017">
    <property type="protein sequence ID" value="KAI5067444.1"/>
    <property type="molecule type" value="Genomic_DNA"/>
</dbReference>
<reference evidence="1" key="1">
    <citation type="submission" date="2021-01" db="EMBL/GenBank/DDBJ databases">
        <title>Adiantum capillus-veneris genome.</title>
        <authorList>
            <person name="Fang Y."/>
            <person name="Liao Q."/>
        </authorList>
    </citation>
    <scope>NUCLEOTIDE SEQUENCE</scope>
    <source>
        <strain evidence="1">H3</strain>
        <tissue evidence="1">Leaf</tissue>
    </source>
</reference>
<gene>
    <name evidence="1" type="ORF">GOP47_0017972</name>
</gene>
<dbReference type="Proteomes" id="UP000886520">
    <property type="component" value="Chromosome 17"/>
</dbReference>
<accession>A0A9D4UGE9</accession>
<evidence type="ECO:0000313" key="2">
    <source>
        <dbReference type="Proteomes" id="UP000886520"/>
    </source>
</evidence>
<sequence>MSSRREGRRPNKLNLGFFDHKIQPWIDNSGHCKVSGPLEKKDVFSLGVSDQYTYALMQSAESADASVTPSACISFV</sequence>
<protein>
    <submittedName>
        <fullName evidence="1">Uncharacterized protein</fullName>
    </submittedName>
</protein>
<evidence type="ECO:0000313" key="1">
    <source>
        <dbReference type="EMBL" id="KAI5067444.1"/>
    </source>
</evidence>
<dbReference type="AlphaFoldDB" id="A0A9D4UGE9"/>
<organism evidence="1 2">
    <name type="scientific">Adiantum capillus-veneris</name>
    <name type="common">Maidenhair fern</name>
    <dbReference type="NCBI Taxonomy" id="13818"/>
    <lineage>
        <taxon>Eukaryota</taxon>
        <taxon>Viridiplantae</taxon>
        <taxon>Streptophyta</taxon>
        <taxon>Embryophyta</taxon>
        <taxon>Tracheophyta</taxon>
        <taxon>Polypodiopsida</taxon>
        <taxon>Polypodiidae</taxon>
        <taxon>Polypodiales</taxon>
        <taxon>Pteridineae</taxon>
        <taxon>Pteridaceae</taxon>
        <taxon>Vittarioideae</taxon>
        <taxon>Adiantum</taxon>
    </lineage>
</organism>
<comment type="caution">
    <text evidence="1">The sequence shown here is derived from an EMBL/GenBank/DDBJ whole genome shotgun (WGS) entry which is preliminary data.</text>
</comment>
<keyword evidence="2" id="KW-1185">Reference proteome</keyword>